<evidence type="ECO:0000259" key="3">
    <source>
        <dbReference type="PROSITE" id="PS50835"/>
    </source>
</evidence>
<evidence type="ECO:0000313" key="5">
    <source>
        <dbReference type="EnsemblMetazoa" id="XP_020904221.1"/>
    </source>
</evidence>
<dbReference type="EnsemblMetazoa" id="XM_021048562.2">
    <property type="protein sequence ID" value="XP_020904221.1"/>
    <property type="gene ID" value="LOC110242554"/>
</dbReference>
<dbReference type="KEGG" id="epa:110242554"/>
<protein>
    <submittedName>
        <fullName evidence="5">Uncharacterized protein</fullName>
    </submittedName>
</protein>
<dbReference type="InterPro" id="IPR003961">
    <property type="entry name" value="FN3_dom"/>
</dbReference>
<dbReference type="AlphaFoldDB" id="A0A913XHA0"/>
<dbReference type="Pfam" id="PF00041">
    <property type="entry name" value="fn3"/>
    <property type="match status" value="1"/>
</dbReference>
<dbReference type="SUPFAM" id="SSF49265">
    <property type="entry name" value="Fibronectin type III"/>
    <property type="match status" value="2"/>
</dbReference>
<dbReference type="GeneID" id="110242554"/>
<dbReference type="PANTHER" id="PTHR46708:SF2">
    <property type="entry name" value="FIBRONECTIN TYPE-III DOMAIN-CONTAINING PROTEIN"/>
    <property type="match status" value="1"/>
</dbReference>
<evidence type="ECO:0000313" key="6">
    <source>
        <dbReference type="Proteomes" id="UP000887567"/>
    </source>
</evidence>
<accession>A0A913XHA0</accession>
<dbReference type="RefSeq" id="XP_020904221.1">
    <property type="nucleotide sequence ID" value="XM_021048562.2"/>
</dbReference>
<keyword evidence="2" id="KW-1133">Transmembrane helix</keyword>
<proteinExistence type="predicted"/>
<organism evidence="5 6">
    <name type="scientific">Exaiptasia diaphana</name>
    <name type="common">Tropical sea anemone</name>
    <name type="synonym">Aiptasia pulchella</name>
    <dbReference type="NCBI Taxonomy" id="2652724"/>
    <lineage>
        <taxon>Eukaryota</taxon>
        <taxon>Metazoa</taxon>
        <taxon>Cnidaria</taxon>
        <taxon>Anthozoa</taxon>
        <taxon>Hexacorallia</taxon>
        <taxon>Actiniaria</taxon>
        <taxon>Aiptasiidae</taxon>
        <taxon>Exaiptasia</taxon>
    </lineage>
</organism>
<name>A0A913XHA0_EXADI</name>
<sequence>MPKGRIILLAYFSYIGFVSFFVKGNLYGGQLIQIYGHRLYHKGQRLVLNCTTINKKFNNHDLHWSKDGKAIPGKRVDNNTLQIVKSNIDVTDGGGYRCAIIQQTHLIRSIQIYVTVGELPLRPTDISWRNINNRICISWSPVSSNSGFPVTYKIRYRCVTECDDENSDDEYDSSKIRWSVGCRNPRQDPREKLFCCLKYVDLFVKYEAVVMATNLLGSSSSKPFNFTRDIQTTPLPPKSLKLQAKGYCEITLEWSPPHYFMDWKTKYAIYYNALGDTKNKSIITEDNGQRYYRITGLKPFTKYTVYVAAIDSPSGTVGFPVGPVSIVTREENPSNAPEITDWSSIEDPSNKELRNVTIKWKLPPKESWNGRLTKYIIQYRRINSPIDSTSANSWGKKMTIDNSSAAEGTIVKIRVDSAYEVEMQMCNNAGCGGIGNRVVITAEAGHKIESNKELMKDKTAILYIALAVIVFVLVAVLLLVIVLKAKRKVQPSSKITSYRYKNSGNLKAECA</sequence>
<dbReference type="CDD" id="cd00063">
    <property type="entry name" value="FN3"/>
    <property type="match status" value="2"/>
</dbReference>
<dbReference type="SUPFAM" id="SSF48726">
    <property type="entry name" value="Immunoglobulin"/>
    <property type="match status" value="1"/>
</dbReference>
<dbReference type="InterPro" id="IPR007110">
    <property type="entry name" value="Ig-like_dom"/>
</dbReference>
<dbReference type="PROSITE" id="PS50835">
    <property type="entry name" value="IG_LIKE"/>
    <property type="match status" value="1"/>
</dbReference>
<keyword evidence="2" id="KW-0472">Membrane</keyword>
<dbReference type="InterPro" id="IPR013783">
    <property type="entry name" value="Ig-like_fold"/>
</dbReference>
<evidence type="ECO:0000259" key="4">
    <source>
        <dbReference type="PROSITE" id="PS50853"/>
    </source>
</evidence>
<feature type="transmembrane region" description="Helical" evidence="2">
    <location>
        <begin position="460"/>
        <end position="483"/>
    </location>
</feature>
<dbReference type="OrthoDB" id="5977994at2759"/>
<dbReference type="Proteomes" id="UP000887567">
    <property type="component" value="Unplaced"/>
</dbReference>
<dbReference type="InterPro" id="IPR036179">
    <property type="entry name" value="Ig-like_dom_sf"/>
</dbReference>
<reference evidence="5" key="1">
    <citation type="submission" date="2022-11" db="UniProtKB">
        <authorList>
            <consortium name="EnsemblMetazoa"/>
        </authorList>
    </citation>
    <scope>IDENTIFICATION</scope>
</reference>
<feature type="domain" description="Fibronectin type-III" evidence="4">
    <location>
        <begin position="338"/>
        <end position="445"/>
    </location>
</feature>
<dbReference type="PANTHER" id="PTHR46708">
    <property type="entry name" value="TENASCIN"/>
    <property type="match status" value="1"/>
</dbReference>
<feature type="transmembrane region" description="Helical" evidence="2">
    <location>
        <begin position="7"/>
        <end position="28"/>
    </location>
</feature>
<keyword evidence="1" id="KW-0677">Repeat</keyword>
<dbReference type="InterPro" id="IPR050991">
    <property type="entry name" value="ECM_Regulatory_Proteins"/>
</dbReference>
<feature type="domain" description="Ig-like" evidence="3">
    <location>
        <begin position="42"/>
        <end position="115"/>
    </location>
</feature>
<keyword evidence="6" id="KW-1185">Reference proteome</keyword>
<evidence type="ECO:0000256" key="2">
    <source>
        <dbReference type="SAM" id="Phobius"/>
    </source>
</evidence>
<dbReference type="Gene3D" id="2.60.40.10">
    <property type="entry name" value="Immunoglobulins"/>
    <property type="match status" value="4"/>
</dbReference>
<dbReference type="PROSITE" id="PS50853">
    <property type="entry name" value="FN3"/>
    <property type="match status" value="2"/>
</dbReference>
<dbReference type="SMART" id="SM00060">
    <property type="entry name" value="FN3"/>
    <property type="match status" value="3"/>
</dbReference>
<evidence type="ECO:0000256" key="1">
    <source>
        <dbReference type="ARBA" id="ARBA00022737"/>
    </source>
</evidence>
<dbReference type="OMA" id="LNCTTIN"/>
<keyword evidence="2" id="KW-0812">Transmembrane</keyword>
<feature type="domain" description="Fibronectin type-III" evidence="4">
    <location>
        <begin position="236"/>
        <end position="331"/>
    </location>
</feature>
<dbReference type="InterPro" id="IPR036116">
    <property type="entry name" value="FN3_sf"/>
</dbReference>